<keyword evidence="2" id="KW-0282">Flagellum</keyword>
<accession>A0ABS2L9G9</accession>
<evidence type="ECO:0000313" key="3">
    <source>
        <dbReference type="Proteomes" id="UP000776164"/>
    </source>
</evidence>
<dbReference type="EMBL" id="JAFBBU010000001">
    <property type="protein sequence ID" value="MBM7473747.1"/>
    <property type="molecule type" value="Genomic_DNA"/>
</dbReference>
<keyword evidence="2" id="KW-0969">Cilium</keyword>
<evidence type="ECO:0000256" key="1">
    <source>
        <dbReference type="SAM" id="Phobius"/>
    </source>
</evidence>
<evidence type="ECO:0000313" key="2">
    <source>
        <dbReference type="EMBL" id="MBM7473747.1"/>
    </source>
</evidence>
<organism evidence="2 3">
    <name type="scientific">Subtercola frigoramans</name>
    <dbReference type="NCBI Taxonomy" id="120298"/>
    <lineage>
        <taxon>Bacteria</taxon>
        <taxon>Bacillati</taxon>
        <taxon>Actinomycetota</taxon>
        <taxon>Actinomycetes</taxon>
        <taxon>Micrococcales</taxon>
        <taxon>Microbacteriaceae</taxon>
        <taxon>Subtercola</taxon>
    </lineage>
</organism>
<dbReference type="RefSeq" id="WP_205111415.1">
    <property type="nucleotide sequence ID" value="NZ_BAAAHT010000001.1"/>
</dbReference>
<dbReference type="Proteomes" id="UP000776164">
    <property type="component" value="Unassembled WGS sequence"/>
</dbReference>
<reference evidence="2 3" key="1">
    <citation type="submission" date="2021-01" db="EMBL/GenBank/DDBJ databases">
        <title>Sequencing the genomes of 1000 actinobacteria strains.</title>
        <authorList>
            <person name="Klenk H.-P."/>
        </authorList>
    </citation>
    <scope>NUCLEOTIDE SEQUENCE [LARGE SCALE GENOMIC DNA]</scope>
    <source>
        <strain evidence="2 3">DSM 13057</strain>
    </source>
</reference>
<protein>
    <submittedName>
        <fullName evidence="2">Flagellar basal body-associated protein FliL</fullName>
    </submittedName>
</protein>
<feature type="transmembrane region" description="Helical" evidence="1">
    <location>
        <begin position="13"/>
        <end position="36"/>
    </location>
</feature>
<keyword evidence="3" id="KW-1185">Reference proteome</keyword>
<keyword evidence="1" id="KW-0812">Transmembrane</keyword>
<gene>
    <name evidence="2" type="ORF">JOE66_003381</name>
</gene>
<proteinExistence type="predicted"/>
<keyword evidence="1" id="KW-0472">Membrane</keyword>
<keyword evidence="1" id="KW-1133">Transmembrane helix</keyword>
<keyword evidence="2" id="KW-0966">Cell projection</keyword>
<name>A0ABS2L9G9_9MICO</name>
<sequence length="53" mass="6118">MYAGLWRLLPGPIWVRILILLVLLIVILAALFFWIFPWVDVMLTPGQPVTVNQ</sequence>
<comment type="caution">
    <text evidence="2">The sequence shown here is derived from an EMBL/GenBank/DDBJ whole genome shotgun (WGS) entry which is preliminary data.</text>
</comment>